<dbReference type="EMBL" id="JAWCTQ010000060">
    <property type="protein sequence ID" value="MDT9686244.1"/>
    <property type="molecule type" value="Genomic_DNA"/>
</dbReference>
<sequence>MAHTTNTASLRQALRREAPSTLGLLTDEQDFAAMRRYRSFTFDDHTTYLREAERLLKTLAAGGTHTTVTLFDPEDYAAYCAETGLDPDTRASRTRYTAVTAARGARVTYTGQPIGELVPLLVDAAVRHATREYAALLLDDTGQCADCGQDIGRAAFDQASRAVLRILDQAGPGAHQLVCSVPVADEHLLAVLRTDRTATEPARLDSAEATEFLTVLAAGIARATPGGLVLRTSGPDAPDRLRGWRLDHGRLVPLTEAEVFSAYCTDADTGEPLPPEPGVEYRAGFDLAPDDGRPTHHH</sequence>
<proteinExistence type="predicted"/>
<dbReference type="RefSeq" id="WP_315881279.1">
    <property type="nucleotide sequence ID" value="NZ_JAWCTQ010000060.1"/>
</dbReference>
<reference evidence="1 2" key="1">
    <citation type="submission" date="2023-09" db="EMBL/GenBank/DDBJ databases">
        <title>Streptomyces sp. nov.: A antagonism against Alternaria gaisen Producing Streptochlin, Isolated from Tamarix root soil.</title>
        <authorList>
            <person name="Chen Y."/>
        </authorList>
    </citation>
    <scope>NUCLEOTIDE SEQUENCE [LARGE SCALE GENOMIC DNA]</scope>
    <source>
        <strain evidence="1 2">TRM76323</strain>
    </source>
</reference>
<evidence type="ECO:0000313" key="2">
    <source>
        <dbReference type="Proteomes" id="UP001250181"/>
    </source>
</evidence>
<organism evidence="1 2">
    <name type="scientific">Streptomyces tamarix</name>
    <dbReference type="NCBI Taxonomy" id="3078565"/>
    <lineage>
        <taxon>Bacteria</taxon>
        <taxon>Bacillati</taxon>
        <taxon>Actinomycetota</taxon>
        <taxon>Actinomycetes</taxon>
        <taxon>Kitasatosporales</taxon>
        <taxon>Streptomycetaceae</taxon>
        <taxon>Streptomyces</taxon>
    </lineage>
</organism>
<dbReference type="Proteomes" id="UP001250181">
    <property type="component" value="Unassembled WGS sequence"/>
</dbReference>
<keyword evidence="2" id="KW-1185">Reference proteome</keyword>
<name>A0ABU3QU63_9ACTN</name>
<evidence type="ECO:0000313" key="1">
    <source>
        <dbReference type="EMBL" id="MDT9686244.1"/>
    </source>
</evidence>
<comment type="caution">
    <text evidence="1">The sequence shown here is derived from an EMBL/GenBank/DDBJ whole genome shotgun (WGS) entry which is preliminary data.</text>
</comment>
<accession>A0ABU3QU63</accession>
<gene>
    <name evidence="1" type="ORF">RND61_29870</name>
</gene>
<protein>
    <submittedName>
        <fullName evidence="1">Uncharacterized protein</fullName>
    </submittedName>
</protein>